<evidence type="ECO:0000313" key="2">
    <source>
        <dbReference type="Proteomes" id="UP000828390"/>
    </source>
</evidence>
<dbReference type="Proteomes" id="UP000828390">
    <property type="component" value="Unassembled WGS sequence"/>
</dbReference>
<organism evidence="1 2">
    <name type="scientific">Dreissena polymorpha</name>
    <name type="common">Zebra mussel</name>
    <name type="synonym">Mytilus polymorpha</name>
    <dbReference type="NCBI Taxonomy" id="45954"/>
    <lineage>
        <taxon>Eukaryota</taxon>
        <taxon>Metazoa</taxon>
        <taxon>Spiralia</taxon>
        <taxon>Lophotrochozoa</taxon>
        <taxon>Mollusca</taxon>
        <taxon>Bivalvia</taxon>
        <taxon>Autobranchia</taxon>
        <taxon>Heteroconchia</taxon>
        <taxon>Euheterodonta</taxon>
        <taxon>Imparidentia</taxon>
        <taxon>Neoheterodontei</taxon>
        <taxon>Myida</taxon>
        <taxon>Dreissenoidea</taxon>
        <taxon>Dreissenidae</taxon>
        <taxon>Dreissena</taxon>
    </lineage>
</organism>
<protein>
    <submittedName>
        <fullName evidence="1">Uncharacterized protein</fullName>
    </submittedName>
</protein>
<name>A0A9D4JZ15_DREPO</name>
<sequence>MRYTHTLRHCCNTTNAPGSKHIHNDIAVTQQAVYTYITTLLQHNRRYTHTLRHCCNTTAQAVYTYITTLLQHNGAGNIHIHYDIAATQRRRRYTHTLRHCCNTTNAQCV</sequence>
<dbReference type="EMBL" id="JAIWYP010000005">
    <property type="protein sequence ID" value="KAH3828304.1"/>
    <property type="molecule type" value="Genomic_DNA"/>
</dbReference>
<accession>A0A9D4JZ15</accession>
<comment type="caution">
    <text evidence="1">The sequence shown here is derived from an EMBL/GenBank/DDBJ whole genome shotgun (WGS) entry which is preliminary data.</text>
</comment>
<proteinExistence type="predicted"/>
<dbReference type="AlphaFoldDB" id="A0A9D4JZ15"/>
<reference evidence="1" key="2">
    <citation type="submission" date="2020-11" db="EMBL/GenBank/DDBJ databases">
        <authorList>
            <person name="McCartney M.A."/>
            <person name="Auch B."/>
            <person name="Kono T."/>
            <person name="Mallez S."/>
            <person name="Becker A."/>
            <person name="Gohl D.M."/>
            <person name="Silverstein K.A.T."/>
            <person name="Koren S."/>
            <person name="Bechman K.B."/>
            <person name="Herman A."/>
            <person name="Abrahante J.E."/>
            <person name="Garbe J."/>
        </authorList>
    </citation>
    <scope>NUCLEOTIDE SEQUENCE</scope>
    <source>
        <strain evidence="1">Duluth1</strain>
        <tissue evidence="1">Whole animal</tissue>
    </source>
</reference>
<keyword evidence="2" id="KW-1185">Reference proteome</keyword>
<reference evidence="1" key="1">
    <citation type="journal article" date="2019" name="bioRxiv">
        <title>The Genome of the Zebra Mussel, Dreissena polymorpha: A Resource for Invasive Species Research.</title>
        <authorList>
            <person name="McCartney M.A."/>
            <person name="Auch B."/>
            <person name="Kono T."/>
            <person name="Mallez S."/>
            <person name="Zhang Y."/>
            <person name="Obille A."/>
            <person name="Becker A."/>
            <person name="Abrahante J.E."/>
            <person name="Garbe J."/>
            <person name="Badalamenti J.P."/>
            <person name="Herman A."/>
            <person name="Mangelson H."/>
            <person name="Liachko I."/>
            <person name="Sullivan S."/>
            <person name="Sone E.D."/>
            <person name="Koren S."/>
            <person name="Silverstein K.A.T."/>
            <person name="Beckman K.B."/>
            <person name="Gohl D.M."/>
        </authorList>
    </citation>
    <scope>NUCLEOTIDE SEQUENCE</scope>
    <source>
        <strain evidence="1">Duluth1</strain>
        <tissue evidence="1">Whole animal</tissue>
    </source>
</reference>
<gene>
    <name evidence="1" type="ORF">DPMN_130257</name>
</gene>
<evidence type="ECO:0000313" key="1">
    <source>
        <dbReference type="EMBL" id="KAH3828304.1"/>
    </source>
</evidence>